<comment type="subunit">
    <text evidence="4">Homodimer.</text>
</comment>
<feature type="domain" description="Aminotransferase class I/classII large" evidence="13">
    <location>
        <begin position="40"/>
        <end position="369"/>
    </location>
</feature>
<comment type="cofactor">
    <cofactor evidence="1 12">
        <name>pyridoxal 5'-phosphate</name>
        <dbReference type="ChEBI" id="CHEBI:597326"/>
    </cofactor>
</comment>
<dbReference type="InterPro" id="IPR001917">
    <property type="entry name" value="Aminotrans_II_pyridoxalP_BS"/>
</dbReference>
<accession>A0A244CMC4</accession>
<evidence type="ECO:0000256" key="6">
    <source>
        <dbReference type="ARBA" id="ARBA00022679"/>
    </source>
</evidence>
<dbReference type="Proteomes" id="UP000194841">
    <property type="component" value="Unassembled WGS sequence"/>
</dbReference>
<comment type="caution">
    <text evidence="14">The sequence shown here is derived from an EMBL/GenBank/DDBJ whole genome shotgun (WGS) entry which is preliminary data.</text>
</comment>
<dbReference type="RefSeq" id="WP_086745014.1">
    <property type="nucleotide sequence ID" value="NZ_MWPV01000005.1"/>
</dbReference>
<protein>
    <recommendedName>
        <fullName evidence="5">8-amino-7-oxononanoate synthase</fullName>
        <ecNumber evidence="5">2.3.1.47</ecNumber>
    </recommendedName>
    <alternativeName>
        <fullName evidence="9">7-keto-8-amino-pelargonic acid synthase</fullName>
    </alternativeName>
    <alternativeName>
        <fullName evidence="10">8-amino-7-ketopelargonate synthase</fullName>
    </alternativeName>
</protein>
<evidence type="ECO:0000256" key="2">
    <source>
        <dbReference type="ARBA" id="ARBA00004746"/>
    </source>
</evidence>
<keyword evidence="15" id="KW-1185">Reference proteome</keyword>
<dbReference type="EC" id="2.3.1.47" evidence="5"/>
<evidence type="ECO:0000256" key="1">
    <source>
        <dbReference type="ARBA" id="ARBA00001933"/>
    </source>
</evidence>
<dbReference type="Gene3D" id="3.90.1150.10">
    <property type="entry name" value="Aspartate Aminotransferase, domain 1"/>
    <property type="match status" value="1"/>
</dbReference>
<comment type="catalytic activity">
    <reaction evidence="11">
        <text>6-carboxyhexanoyl-[ACP] + L-alanine + H(+) = (8S)-8-amino-7-oxononanoate + holo-[ACP] + CO2</text>
        <dbReference type="Rhea" id="RHEA:42288"/>
        <dbReference type="Rhea" id="RHEA-COMP:9685"/>
        <dbReference type="Rhea" id="RHEA-COMP:9955"/>
        <dbReference type="ChEBI" id="CHEBI:15378"/>
        <dbReference type="ChEBI" id="CHEBI:16526"/>
        <dbReference type="ChEBI" id="CHEBI:57972"/>
        <dbReference type="ChEBI" id="CHEBI:64479"/>
        <dbReference type="ChEBI" id="CHEBI:78846"/>
        <dbReference type="ChEBI" id="CHEBI:149468"/>
        <dbReference type="EC" id="2.3.1.47"/>
    </reaction>
</comment>
<dbReference type="InterPro" id="IPR015421">
    <property type="entry name" value="PyrdxlP-dep_Trfase_major"/>
</dbReference>
<reference evidence="14 15" key="1">
    <citation type="submission" date="2017-02" db="EMBL/GenBank/DDBJ databases">
        <title>Pseudoalteromonas ulvae TC14 Genome.</title>
        <authorList>
            <person name="Molmeret M."/>
        </authorList>
    </citation>
    <scope>NUCLEOTIDE SEQUENCE [LARGE SCALE GENOMIC DNA]</scope>
    <source>
        <strain evidence="14">TC14</strain>
    </source>
</reference>
<evidence type="ECO:0000256" key="12">
    <source>
        <dbReference type="RuleBase" id="RU003693"/>
    </source>
</evidence>
<dbReference type="InterPro" id="IPR050087">
    <property type="entry name" value="AON_synthase_class-II"/>
</dbReference>
<comment type="similarity">
    <text evidence="3">Belongs to the class-II pyridoxal-phosphate-dependent aminotransferase family. BioF subfamily.</text>
</comment>
<dbReference type="Gene3D" id="3.40.640.10">
    <property type="entry name" value="Type I PLP-dependent aspartate aminotransferase-like (Major domain)"/>
    <property type="match status" value="1"/>
</dbReference>
<evidence type="ECO:0000256" key="10">
    <source>
        <dbReference type="ARBA" id="ARBA00033381"/>
    </source>
</evidence>
<gene>
    <name evidence="14" type="ORF">B1199_15410</name>
</gene>
<dbReference type="GO" id="GO:0030170">
    <property type="term" value="F:pyridoxal phosphate binding"/>
    <property type="evidence" value="ECO:0007669"/>
    <property type="project" value="InterPro"/>
</dbReference>
<evidence type="ECO:0000313" key="14">
    <source>
        <dbReference type="EMBL" id="OUL56760.1"/>
    </source>
</evidence>
<evidence type="ECO:0000256" key="9">
    <source>
        <dbReference type="ARBA" id="ARBA00032610"/>
    </source>
</evidence>
<dbReference type="AlphaFoldDB" id="A0A244CMC4"/>
<dbReference type="GO" id="GO:0008710">
    <property type="term" value="F:8-amino-7-oxononanoate synthase activity"/>
    <property type="evidence" value="ECO:0007669"/>
    <property type="project" value="UniProtKB-EC"/>
</dbReference>
<dbReference type="InterPro" id="IPR015422">
    <property type="entry name" value="PyrdxlP-dep_Trfase_small"/>
</dbReference>
<dbReference type="InterPro" id="IPR004839">
    <property type="entry name" value="Aminotransferase_I/II_large"/>
</dbReference>
<dbReference type="SUPFAM" id="SSF53383">
    <property type="entry name" value="PLP-dependent transferases"/>
    <property type="match status" value="1"/>
</dbReference>
<keyword evidence="6" id="KW-0808">Transferase</keyword>
<dbReference type="PANTHER" id="PTHR13693:SF100">
    <property type="entry name" value="8-AMINO-7-OXONONANOATE SYNTHASE"/>
    <property type="match status" value="1"/>
</dbReference>
<proteinExistence type="inferred from homology"/>
<dbReference type="PANTHER" id="PTHR13693">
    <property type="entry name" value="CLASS II AMINOTRANSFERASE/8-AMINO-7-OXONONANOATE SYNTHASE"/>
    <property type="match status" value="1"/>
</dbReference>
<organism evidence="14 15">
    <name type="scientific">Pseudoalteromonas ulvae</name>
    <dbReference type="NCBI Taxonomy" id="107327"/>
    <lineage>
        <taxon>Bacteria</taxon>
        <taxon>Pseudomonadati</taxon>
        <taxon>Pseudomonadota</taxon>
        <taxon>Gammaproteobacteria</taxon>
        <taxon>Alteromonadales</taxon>
        <taxon>Pseudoalteromonadaceae</taxon>
        <taxon>Pseudoalteromonas</taxon>
    </lineage>
</organism>
<sequence length="374" mass="41167">MAFDYIAEQLCERKSQALFRERFLISNTQDCRMTVDGVSYLNFASNNYLGLSSALPNTSQAGSHSSPLVTGYVQVHADLETYLASELGFEACLLFSSGFSANSSVLKTLMSHAESEIFQDKLNHASLIDGGLAAKAAMTRFNHNDLSHLSRRLLKSKAKHKLIVSEGVFSMDGDTAPIEALSALAKQHDAWLMIDDAHGFGVLGQHGKGSCYLDEGIKPDLLILTFGKAVASSGACVLCSREVRDYLIQFNRDYIYSTAMSPMVAEITLQHIQRLFHADDLRHKLTSNIRYFKQLCNEHNIALMSSSTAIQPVVIGDADTTLTVANELKKRGFWVGAIRPPTVAYNTARLRITLTASHSQADIMSLVNQLKQLL</sequence>
<keyword evidence="8 12" id="KW-0663">Pyridoxal phosphate</keyword>
<dbReference type="InterPro" id="IPR015424">
    <property type="entry name" value="PyrdxlP-dep_Trfase"/>
</dbReference>
<evidence type="ECO:0000256" key="8">
    <source>
        <dbReference type="ARBA" id="ARBA00022898"/>
    </source>
</evidence>
<dbReference type="PROSITE" id="PS00599">
    <property type="entry name" value="AA_TRANSFER_CLASS_2"/>
    <property type="match status" value="1"/>
</dbReference>
<evidence type="ECO:0000256" key="11">
    <source>
        <dbReference type="ARBA" id="ARBA00047715"/>
    </source>
</evidence>
<evidence type="ECO:0000256" key="5">
    <source>
        <dbReference type="ARBA" id="ARBA00013187"/>
    </source>
</evidence>
<evidence type="ECO:0000256" key="4">
    <source>
        <dbReference type="ARBA" id="ARBA00011738"/>
    </source>
</evidence>
<dbReference type="GO" id="GO:0009102">
    <property type="term" value="P:biotin biosynthetic process"/>
    <property type="evidence" value="ECO:0007669"/>
    <property type="project" value="UniProtKB-KW"/>
</dbReference>
<name>A0A244CMC4_PSEDV</name>
<evidence type="ECO:0000259" key="13">
    <source>
        <dbReference type="Pfam" id="PF00155"/>
    </source>
</evidence>
<dbReference type="EMBL" id="MWPV01000005">
    <property type="protein sequence ID" value="OUL56760.1"/>
    <property type="molecule type" value="Genomic_DNA"/>
</dbReference>
<dbReference type="Pfam" id="PF00155">
    <property type="entry name" value="Aminotran_1_2"/>
    <property type="match status" value="1"/>
</dbReference>
<evidence type="ECO:0000313" key="15">
    <source>
        <dbReference type="Proteomes" id="UP000194841"/>
    </source>
</evidence>
<evidence type="ECO:0000256" key="7">
    <source>
        <dbReference type="ARBA" id="ARBA00022756"/>
    </source>
</evidence>
<dbReference type="OrthoDB" id="9807157at2"/>
<comment type="pathway">
    <text evidence="2">Cofactor biosynthesis; biotin biosynthesis.</text>
</comment>
<evidence type="ECO:0000256" key="3">
    <source>
        <dbReference type="ARBA" id="ARBA00010008"/>
    </source>
</evidence>
<keyword evidence="7" id="KW-0093">Biotin biosynthesis</keyword>